<keyword evidence="2" id="KW-1185">Reference proteome</keyword>
<evidence type="ECO:0000313" key="1">
    <source>
        <dbReference type="EMBL" id="GAA0728866.1"/>
    </source>
</evidence>
<protein>
    <submittedName>
        <fullName evidence="1">Class I SAM-dependent methyltransferase</fullName>
    </submittedName>
</protein>
<gene>
    <name evidence="1" type="ORF">GCM10009430_38380</name>
</gene>
<keyword evidence="1" id="KW-0489">Methyltransferase</keyword>
<dbReference type="GO" id="GO:0032259">
    <property type="term" value="P:methylation"/>
    <property type="evidence" value="ECO:0007669"/>
    <property type="project" value="UniProtKB-KW"/>
</dbReference>
<dbReference type="EMBL" id="BAAAGE010000004">
    <property type="protein sequence ID" value="GAA0728866.1"/>
    <property type="molecule type" value="Genomic_DNA"/>
</dbReference>
<organism evidence="1 2">
    <name type="scientific">Aquimarina litoralis</name>
    <dbReference type="NCBI Taxonomy" id="584605"/>
    <lineage>
        <taxon>Bacteria</taxon>
        <taxon>Pseudomonadati</taxon>
        <taxon>Bacteroidota</taxon>
        <taxon>Flavobacteriia</taxon>
        <taxon>Flavobacteriales</taxon>
        <taxon>Flavobacteriaceae</taxon>
        <taxon>Aquimarina</taxon>
    </lineage>
</organism>
<comment type="caution">
    <text evidence="1">The sequence shown here is derived from an EMBL/GenBank/DDBJ whole genome shotgun (WGS) entry which is preliminary data.</text>
</comment>
<dbReference type="InterPro" id="IPR029063">
    <property type="entry name" value="SAM-dependent_MTases_sf"/>
</dbReference>
<accession>A0ABP3UEW9</accession>
<dbReference type="SUPFAM" id="SSF53335">
    <property type="entry name" value="S-adenosyl-L-methionine-dependent methyltransferases"/>
    <property type="match status" value="1"/>
</dbReference>
<proteinExistence type="predicted"/>
<keyword evidence="1" id="KW-0808">Transferase</keyword>
<dbReference type="GO" id="GO:0008168">
    <property type="term" value="F:methyltransferase activity"/>
    <property type="evidence" value="ECO:0007669"/>
    <property type="project" value="UniProtKB-KW"/>
</dbReference>
<sequence length="209" mass="24509">MINCALCGSETRKFTEIQERIYYQCINCNGISLDFSFYLTDTQEKERYEIHNNDVTDPGYQNFVSPIVNAIARNYTPQQKGLDFGSGTGPVITTMLRKQGYDVTTYDPFFDPNPNALIQTYDYIACCEVMEHFHHPNKEFALLHSLLKENGTLYCKTYLYNSSINFNSWWYKNDPTHVFFYTEKTLQCIKSKFNFSKLIISDKLICFRR</sequence>
<evidence type="ECO:0000313" key="2">
    <source>
        <dbReference type="Proteomes" id="UP001501758"/>
    </source>
</evidence>
<dbReference type="Proteomes" id="UP001501758">
    <property type="component" value="Unassembled WGS sequence"/>
</dbReference>
<dbReference type="Gene3D" id="3.40.50.150">
    <property type="entry name" value="Vaccinia Virus protein VP39"/>
    <property type="match status" value="1"/>
</dbReference>
<name>A0ABP3UEW9_9FLAO</name>
<reference evidence="2" key="1">
    <citation type="journal article" date="2019" name="Int. J. Syst. Evol. Microbiol.">
        <title>The Global Catalogue of Microorganisms (GCM) 10K type strain sequencing project: providing services to taxonomists for standard genome sequencing and annotation.</title>
        <authorList>
            <consortium name="The Broad Institute Genomics Platform"/>
            <consortium name="The Broad Institute Genome Sequencing Center for Infectious Disease"/>
            <person name="Wu L."/>
            <person name="Ma J."/>
        </authorList>
    </citation>
    <scope>NUCLEOTIDE SEQUENCE [LARGE SCALE GENOMIC DNA]</scope>
    <source>
        <strain evidence="2">JCM 15974</strain>
    </source>
</reference>
<dbReference type="Pfam" id="PF13489">
    <property type="entry name" value="Methyltransf_23"/>
    <property type="match status" value="1"/>
</dbReference>
<dbReference type="RefSeq" id="WP_343913878.1">
    <property type="nucleotide sequence ID" value="NZ_BAAAGE010000004.1"/>
</dbReference>